<dbReference type="InterPro" id="IPR036390">
    <property type="entry name" value="WH_DNA-bd_sf"/>
</dbReference>
<keyword evidence="4" id="KW-0963">Cytoplasm</keyword>
<evidence type="ECO:0000256" key="1">
    <source>
        <dbReference type="ARBA" id="ARBA00004496"/>
    </source>
</evidence>
<evidence type="ECO:0000256" key="10">
    <source>
        <dbReference type="ARBA" id="ARBA00023211"/>
    </source>
</evidence>
<dbReference type="InterPro" id="IPR022689">
    <property type="entry name" value="Iron_dep_repressor"/>
</dbReference>
<dbReference type="Pfam" id="PF01325">
    <property type="entry name" value="Fe_dep_repress"/>
    <property type="match status" value="1"/>
</dbReference>
<dbReference type="Proteomes" id="UP000679179">
    <property type="component" value="Unassembled WGS sequence"/>
</dbReference>
<dbReference type="AlphaFoldDB" id="A0A919S0A0"/>
<dbReference type="GO" id="GO:0046983">
    <property type="term" value="F:protein dimerization activity"/>
    <property type="evidence" value="ECO:0007669"/>
    <property type="project" value="InterPro"/>
</dbReference>
<dbReference type="GO" id="GO:0003700">
    <property type="term" value="F:DNA-binding transcription factor activity"/>
    <property type="evidence" value="ECO:0007669"/>
    <property type="project" value="InterPro"/>
</dbReference>
<evidence type="ECO:0000256" key="9">
    <source>
        <dbReference type="ARBA" id="ARBA00023163"/>
    </source>
</evidence>
<dbReference type="Gene3D" id="1.10.10.10">
    <property type="entry name" value="Winged helix-like DNA-binding domain superfamily/Winged helix DNA-binding domain"/>
    <property type="match status" value="1"/>
</dbReference>
<evidence type="ECO:0000256" key="8">
    <source>
        <dbReference type="ARBA" id="ARBA00023159"/>
    </source>
</evidence>
<dbReference type="InterPro" id="IPR036421">
    <property type="entry name" value="Fe_dep_repressor_sf"/>
</dbReference>
<dbReference type="InterPro" id="IPR001367">
    <property type="entry name" value="Fe_dep_repressor"/>
</dbReference>
<protein>
    <recommendedName>
        <fullName evidence="11">Manganese transport regulator</fullName>
    </recommendedName>
</protein>
<sequence length="160" mass="18683">MNNEDFFTFREYMKKEGSHLTASMEDYLEMIYRLSKETGFTRIHDLSTSLNVQPSSATKMMQRLAELKLISYEKHGFIALTQEGKVIGKALLDRHNVIEMFLRLLGISESILEETEKIEHTISNETLKCFVGFIEFLKSNPDINEKFEDYRTLKKKDIDS</sequence>
<dbReference type="GO" id="GO:0046914">
    <property type="term" value="F:transition metal ion binding"/>
    <property type="evidence" value="ECO:0007669"/>
    <property type="project" value="InterPro"/>
</dbReference>
<evidence type="ECO:0000256" key="4">
    <source>
        <dbReference type="ARBA" id="ARBA00022490"/>
    </source>
</evidence>
<dbReference type="Gene3D" id="1.10.60.10">
    <property type="entry name" value="Iron dependent repressor, metal binding and dimerisation domain"/>
    <property type="match status" value="1"/>
</dbReference>
<accession>A0A919S0A0</accession>
<dbReference type="SUPFAM" id="SSF46785">
    <property type="entry name" value="Winged helix' DNA-binding domain"/>
    <property type="match status" value="1"/>
</dbReference>
<keyword evidence="7" id="KW-0238">DNA-binding</keyword>
<evidence type="ECO:0000313" key="14">
    <source>
        <dbReference type="Proteomes" id="UP000679179"/>
    </source>
</evidence>
<comment type="caution">
    <text evidence="13">The sequence shown here is derived from an EMBL/GenBank/DDBJ whole genome shotgun (WGS) entry which is preliminary data.</text>
</comment>
<evidence type="ECO:0000313" key="13">
    <source>
        <dbReference type="EMBL" id="GIM29059.1"/>
    </source>
</evidence>
<organism evidence="13 14">
    <name type="scientific">Clostridium polyendosporum</name>
    <dbReference type="NCBI Taxonomy" id="69208"/>
    <lineage>
        <taxon>Bacteria</taxon>
        <taxon>Bacillati</taxon>
        <taxon>Bacillota</taxon>
        <taxon>Clostridia</taxon>
        <taxon>Eubacteriales</taxon>
        <taxon>Clostridiaceae</taxon>
        <taxon>Clostridium</taxon>
    </lineage>
</organism>
<evidence type="ECO:0000256" key="5">
    <source>
        <dbReference type="ARBA" id="ARBA00022491"/>
    </source>
</evidence>
<comment type="subunit">
    <text evidence="3">Homodimer.</text>
</comment>
<gene>
    <name evidence="13" type="ORF">CPJCM30710_17250</name>
</gene>
<keyword evidence="8" id="KW-0010">Activator</keyword>
<keyword evidence="9" id="KW-0804">Transcription</keyword>
<dbReference type="Pfam" id="PF02742">
    <property type="entry name" value="Fe_dep_repr_C"/>
    <property type="match status" value="1"/>
</dbReference>
<proteinExistence type="inferred from homology"/>
<dbReference type="GO" id="GO:0003677">
    <property type="term" value="F:DNA binding"/>
    <property type="evidence" value="ECO:0007669"/>
    <property type="project" value="UniProtKB-KW"/>
</dbReference>
<dbReference type="InterPro" id="IPR022687">
    <property type="entry name" value="HTH_DTXR"/>
</dbReference>
<keyword evidence="5" id="KW-0678">Repressor</keyword>
<keyword evidence="6" id="KW-0805">Transcription regulation</keyword>
<comment type="similarity">
    <text evidence="2">Belongs to the DtxR/MntR family.</text>
</comment>
<dbReference type="EMBL" id="BOPZ01000012">
    <property type="protein sequence ID" value="GIM29059.1"/>
    <property type="molecule type" value="Genomic_DNA"/>
</dbReference>
<dbReference type="PROSITE" id="PS50944">
    <property type="entry name" value="HTH_DTXR"/>
    <property type="match status" value="1"/>
</dbReference>
<evidence type="ECO:0000256" key="3">
    <source>
        <dbReference type="ARBA" id="ARBA00011738"/>
    </source>
</evidence>
<keyword evidence="14" id="KW-1185">Reference proteome</keyword>
<dbReference type="RefSeq" id="WP_212903772.1">
    <property type="nucleotide sequence ID" value="NZ_BOPZ01000012.1"/>
</dbReference>
<evidence type="ECO:0000259" key="12">
    <source>
        <dbReference type="PROSITE" id="PS50944"/>
    </source>
</evidence>
<dbReference type="SUPFAM" id="SSF47979">
    <property type="entry name" value="Iron-dependent repressor protein, dimerization domain"/>
    <property type="match status" value="1"/>
</dbReference>
<evidence type="ECO:0000256" key="6">
    <source>
        <dbReference type="ARBA" id="ARBA00023015"/>
    </source>
</evidence>
<dbReference type="PANTHER" id="PTHR33238:SF11">
    <property type="entry name" value="TRANSCRIPTIONAL REGULATOR MNTR"/>
    <property type="match status" value="1"/>
</dbReference>
<dbReference type="SMART" id="SM00529">
    <property type="entry name" value="HTH_DTXR"/>
    <property type="match status" value="1"/>
</dbReference>
<evidence type="ECO:0000256" key="2">
    <source>
        <dbReference type="ARBA" id="ARBA00007871"/>
    </source>
</evidence>
<comment type="subcellular location">
    <subcellularLocation>
        <location evidence="1">Cytoplasm</location>
    </subcellularLocation>
</comment>
<name>A0A919S0A0_9CLOT</name>
<dbReference type="PANTHER" id="PTHR33238">
    <property type="entry name" value="IRON (METAL) DEPENDENT REPRESSOR, DTXR FAMILY"/>
    <property type="match status" value="1"/>
</dbReference>
<dbReference type="GO" id="GO:0005737">
    <property type="term" value="C:cytoplasm"/>
    <property type="evidence" value="ECO:0007669"/>
    <property type="project" value="UniProtKB-SubCell"/>
</dbReference>
<feature type="domain" description="HTH dtxR-type" evidence="12">
    <location>
        <begin position="20"/>
        <end position="81"/>
    </location>
</feature>
<evidence type="ECO:0000256" key="7">
    <source>
        <dbReference type="ARBA" id="ARBA00023125"/>
    </source>
</evidence>
<reference evidence="13" key="1">
    <citation type="submission" date="2021-03" db="EMBL/GenBank/DDBJ databases">
        <title>Taxonomic study of Clostridium polyendosporum from meadow-gley soil under rice.</title>
        <authorList>
            <person name="Kobayashi H."/>
            <person name="Tanizawa Y."/>
            <person name="Yagura M."/>
        </authorList>
    </citation>
    <scope>NUCLEOTIDE SEQUENCE</scope>
    <source>
        <strain evidence="13">JCM 30710</strain>
    </source>
</reference>
<keyword evidence="10" id="KW-0464">Manganese</keyword>
<dbReference type="InterPro" id="IPR050536">
    <property type="entry name" value="DtxR_MntR_Metal-Reg"/>
</dbReference>
<evidence type="ECO:0000256" key="11">
    <source>
        <dbReference type="ARBA" id="ARBA00032593"/>
    </source>
</evidence>
<dbReference type="InterPro" id="IPR036388">
    <property type="entry name" value="WH-like_DNA-bd_sf"/>
</dbReference>